<accession>A0A1R7T5U6</accession>
<dbReference type="OrthoDB" id="9553888at2"/>
<evidence type="ECO:0000313" key="2">
    <source>
        <dbReference type="Proteomes" id="UP000188181"/>
    </source>
</evidence>
<dbReference type="STRING" id="1851148.SMSP2_02175"/>
<dbReference type="EMBL" id="CP019646">
    <property type="protein sequence ID" value="AQQ71796.1"/>
    <property type="molecule type" value="Genomic_DNA"/>
</dbReference>
<organism evidence="1 2">
    <name type="scientific">Limihaloglobus sulfuriphilus</name>
    <dbReference type="NCBI Taxonomy" id="1851148"/>
    <lineage>
        <taxon>Bacteria</taxon>
        <taxon>Pseudomonadati</taxon>
        <taxon>Planctomycetota</taxon>
        <taxon>Phycisphaerae</taxon>
        <taxon>Sedimentisphaerales</taxon>
        <taxon>Sedimentisphaeraceae</taxon>
        <taxon>Limihaloglobus</taxon>
    </lineage>
</organism>
<name>A0A1R7T5U6_9BACT</name>
<dbReference type="RefSeq" id="WP_146683936.1">
    <property type="nucleotide sequence ID" value="NZ_CP019646.1"/>
</dbReference>
<evidence type="ECO:0000313" key="1">
    <source>
        <dbReference type="EMBL" id="AQQ71796.1"/>
    </source>
</evidence>
<dbReference type="Proteomes" id="UP000188181">
    <property type="component" value="Chromosome"/>
</dbReference>
<gene>
    <name evidence="1" type="ORF">SMSP2_02175</name>
</gene>
<keyword evidence="2" id="KW-1185">Reference proteome</keyword>
<proteinExistence type="predicted"/>
<sequence length="75" mass="9005">MQKTYEPKEIDTGFHPKGFRIDKTTSPINFYTKWQISDDGRWHDCKPVDFDLLPPEGWLKCDGFDWEKDLKQRMP</sequence>
<dbReference type="KEGG" id="pbas:SMSP2_02175"/>
<dbReference type="AlphaFoldDB" id="A0A1R7T5U6"/>
<reference evidence="2" key="1">
    <citation type="submission" date="2017-02" db="EMBL/GenBank/DDBJ databases">
        <title>Comparative genomics and description of representatives of a novel lineage of planctomycetes thriving in anoxic sediments.</title>
        <authorList>
            <person name="Spring S."/>
            <person name="Bunk B."/>
            <person name="Sproer C."/>
        </authorList>
    </citation>
    <scope>NUCLEOTIDE SEQUENCE [LARGE SCALE GENOMIC DNA]</scope>
    <source>
        <strain evidence="2">SM-Chi-D1</strain>
    </source>
</reference>
<protein>
    <submittedName>
        <fullName evidence="1">Uncharacterized protein</fullName>
    </submittedName>
</protein>